<dbReference type="Pfam" id="PF08338">
    <property type="entry name" value="DUF1731"/>
    <property type="match status" value="1"/>
</dbReference>
<comment type="caution">
    <text evidence="3">The sequence shown here is derived from an EMBL/GenBank/DDBJ whole genome shotgun (WGS) entry which is preliminary data.</text>
</comment>
<dbReference type="Gene3D" id="3.40.50.720">
    <property type="entry name" value="NAD(P)-binding Rossmann-like Domain"/>
    <property type="match status" value="1"/>
</dbReference>
<dbReference type="SUPFAM" id="SSF51735">
    <property type="entry name" value="NAD(P)-binding Rossmann-fold domains"/>
    <property type="match status" value="1"/>
</dbReference>
<accession>E6Q1I3</accession>
<gene>
    <name evidence="3" type="ORF">CARN4_0396</name>
</gene>
<dbReference type="NCBIfam" id="TIGR01777">
    <property type="entry name" value="yfcH"/>
    <property type="match status" value="1"/>
</dbReference>
<dbReference type="InterPro" id="IPR013549">
    <property type="entry name" value="DUF1731"/>
</dbReference>
<sequence>MRVLLLGGTGFIGKHLQAALLARGDEVVLASMRDPAAAASRASGCDVIVNLAGEPIAQRWNAEVKARLASSRVGATTAFLAALEKVQPRPQAFIAASAVGYYGTSESATFEESSPAGNDFLGRLCADWERSSLEAQSLGMRVALIRTGVVLGRDGGALAKLLPIFNLGLGGRIGNGREWLSWIHIEDQVAIYLAAIDGVEGPLNATAPEPATNAAFTSALATALHRPAFFPVPALALHALLGEGAVVVLEGQRVLPSRTIALGYRFRFPKLAEALHALLSP</sequence>
<feature type="domain" description="NAD-dependent epimerase/dehydratase" evidence="1">
    <location>
        <begin position="3"/>
        <end position="198"/>
    </location>
</feature>
<dbReference type="Pfam" id="PF01370">
    <property type="entry name" value="Epimerase"/>
    <property type="match status" value="1"/>
</dbReference>
<dbReference type="AlphaFoldDB" id="E6Q1I3"/>
<dbReference type="PANTHER" id="PTHR11092">
    <property type="entry name" value="SUGAR NUCLEOTIDE EPIMERASE RELATED"/>
    <property type="match status" value="1"/>
</dbReference>
<dbReference type="EMBL" id="CABO01000013">
    <property type="protein sequence ID" value="CBI01043.1"/>
    <property type="molecule type" value="Genomic_DNA"/>
</dbReference>
<reference evidence="3" key="1">
    <citation type="submission" date="2009-10" db="EMBL/GenBank/DDBJ databases">
        <title>Diversity of trophic interactions inside an arsenic-rich microbial ecosystem.</title>
        <authorList>
            <person name="Bertin P.N."/>
            <person name="Heinrich-Salmeron A."/>
            <person name="Pelletier E."/>
            <person name="Goulhen-Chollet F."/>
            <person name="Arsene-Ploetze F."/>
            <person name="Gallien S."/>
            <person name="Calteau A."/>
            <person name="Vallenet D."/>
            <person name="Casiot C."/>
            <person name="Chane-Woon-Ming B."/>
            <person name="Giloteaux L."/>
            <person name="Barakat M."/>
            <person name="Bonnefoy V."/>
            <person name="Bruneel O."/>
            <person name="Chandler M."/>
            <person name="Cleiss J."/>
            <person name="Duran R."/>
            <person name="Elbaz-Poulichet F."/>
            <person name="Fonknechten N."/>
            <person name="Lauga B."/>
            <person name="Mornico D."/>
            <person name="Ortet P."/>
            <person name="Schaeffer C."/>
            <person name="Siguier P."/>
            <person name="Alexander Thil Smith A."/>
            <person name="Van Dorsselaer A."/>
            <person name="Weissenbach J."/>
            <person name="Medigue C."/>
            <person name="Le Paslier D."/>
        </authorList>
    </citation>
    <scope>NUCLEOTIDE SEQUENCE</scope>
</reference>
<dbReference type="InterPro" id="IPR010099">
    <property type="entry name" value="SDR39U1"/>
</dbReference>
<evidence type="ECO:0000259" key="1">
    <source>
        <dbReference type="Pfam" id="PF01370"/>
    </source>
</evidence>
<evidence type="ECO:0000313" key="3">
    <source>
        <dbReference type="EMBL" id="CBI01043.1"/>
    </source>
</evidence>
<organism evidence="3">
    <name type="scientific">mine drainage metagenome</name>
    <dbReference type="NCBI Taxonomy" id="410659"/>
    <lineage>
        <taxon>unclassified sequences</taxon>
        <taxon>metagenomes</taxon>
        <taxon>ecological metagenomes</taxon>
    </lineage>
</organism>
<evidence type="ECO:0008006" key="4">
    <source>
        <dbReference type="Google" id="ProtNLM"/>
    </source>
</evidence>
<proteinExistence type="predicted"/>
<evidence type="ECO:0000259" key="2">
    <source>
        <dbReference type="Pfam" id="PF08338"/>
    </source>
</evidence>
<dbReference type="PANTHER" id="PTHR11092:SF0">
    <property type="entry name" value="EPIMERASE FAMILY PROTEIN SDR39U1"/>
    <property type="match status" value="1"/>
</dbReference>
<protein>
    <recommendedName>
        <fullName evidence="4">Epimerase family protein</fullName>
    </recommendedName>
</protein>
<name>E6Q1I3_9ZZZZ</name>
<feature type="domain" description="DUF1731" evidence="2">
    <location>
        <begin position="232"/>
        <end position="278"/>
    </location>
</feature>
<dbReference type="InterPro" id="IPR001509">
    <property type="entry name" value="Epimerase_deHydtase"/>
</dbReference>
<dbReference type="InterPro" id="IPR036291">
    <property type="entry name" value="NAD(P)-bd_dom_sf"/>
</dbReference>